<proteinExistence type="predicted"/>
<keyword evidence="1" id="KW-1133">Transmembrane helix</keyword>
<organism evidence="2 3">
    <name type="scientific">Staphylococcus gallinarum</name>
    <dbReference type="NCBI Taxonomy" id="1293"/>
    <lineage>
        <taxon>Bacteria</taxon>
        <taxon>Bacillati</taxon>
        <taxon>Bacillota</taxon>
        <taxon>Bacilli</taxon>
        <taxon>Bacillales</taxon>
        <taxon>Staphylococcaceae</taxon>
        <taxon>Staphylococcus</taxon>
    </lineage>
</organism>
<evidence type="ECO:0000313" key="2">
    <source>
        <dbReference type="EMBL" id="RIP36134.1"/>
    </source>
</evidence>
<feature type="transmembrane region" description="Helical" evidence="1">
    <location>
        <begin position="34"/>
        <end position="50"/>
    </location>
</feature>
<feature type="transmembrane region" description="Helical" evidence="1">
    <location>
        <begin position="12"/>
        <end position="28"/>
    </location>
</feature>
<dbReference type="AlphaFoldDB" id="A0A3A0VQW1"/>
<sequence>MRRNYNAQYSELLYIFIPVILIIISNLIDRSSYHLLLIALYIVAFGYVVIRKLISTVQAIGKYRYTRQPVFITVVVDFWIAFTVNIAIIICIIGITYTIMYWQWPVNIIAVACIAGMICLMILIVNILGKHSFVFSDDDNEL</sequence>
<gene>
    <name evidence="2" type="ORF">BUZ14_05645</name>
</gene>
<protein>
    <submittedName>
        <fullName evidence="2">Uncharacterized protein</fullName>
    </submittedName>
</protein>
<feature type="transmembrane region" description="Helical" evidence="1">
    <location>
        <begin position="70"/>
        <end position="102"/>
    </location>
</feature>
<dbReference type="Proteomes" id="UP000265541">
    <property type="component" value="Unassembled WGS sequence"/>
</dbReference>
<evidence type="ECO:0000313" key="3">
    <source>
        <dbReference type="Proteomes" id="UP000265541"/>
    </source>
</evidence>
<feature type="transmembrane region" description="Helical" evidence="1">
    <location>
        <begin position="108"/>
        <end position="128"/>
    </location>
</feature>
<reference evidence="2 3" key="1">
    <citation type="journal article" date="2016" name="Front. Microbiol.">
        <title>Comprehensive Phylogenetic Analysis of Bovine Non-aureus Staphylococci Species Based on Whole-Genome Sequencing.</title>
        <authorList>
            <person name="Naushad S."/>
            <person name="Barkema H.W."/>
            <person name="Luby C."/>
            <person name="Condas L.A."/>
            <person name="Nobrega D.B."/>
            <person name="Carson D.A."/>
            <person name="De Buck J."/>
        </authorList>
    </citation>
    <scope>NUCLEOTIDE SEQUENCE [LARGE SCALE GENOMIC DNA]</scope>
    <source>
        <strain evidence="2 3">SNUC 4781</strain>
    </source>
</reference>
<dbReference type="RefSeq" id="WP_119484899.1">
    <property type="nucleotide sequence ID" value="NZ_QYJN01000002.1"/>
</dbReference>
<dbReference type="EMBL" id="QYJN01000002">
    <property type="protein sequence ID" value="RIP36134.1"/>
    <property type="molecule type" value="Genomic_DNA"/>
</dbReference>
<name>A0A3A0VQW1_STAGA</name>
<comment type="caution">
    <text evidence="2">The sequence shown here is derived from an EMBL/GenBank/DDBJ whole genome shotgun (WGS) entry which is preliminary data.</text>
</comment>
<keyword evidence="1" id="KW-0472">Membrane</keyword>
<keyword evidence="1" id="KW-0812">Transmembrane</keyword>
<evidence type="ECO:0000256" key="1">
    <source>
        <dbReference type="SAM" id="Phobius"/>
    </source>
</evidence>
<dbReference type="OrthoDB" id="9986707at2"/>
<accession>A0A3A0VQW1</accession>